<dbReference type="EMBL" id="FNPI01000008">
    <property type="protein sequence ID" value="SDZ24898.1"/>
    <property type="molecule type" value="Genomic_DNA"/>
</dbReference>
<dbReference type="AlphaFoldDB" id="A0A1H3RI49"/>
<gene>
    <name evidence="1" type="ORF">SAMN05421736_10898</name>
</gene>
<reference evidence="2" key="1">
    <citation type="submission" date="2016-10" db="EMBL/GenBank/DDBJ databases">
        <authorList>
            <person name="Varghese N."/>
            <person name="Submissions S."/>
        </authorList>
    </citation>
    <scope>NUCLEOTIDE SEQUENCE [LARGE SCALE GENOMIC DNA]</scope>
    <source>
        <strain evidence="2">SP</strain>
    </source>
</reference>
<dbReference type="Proteomes" id="UP000198935">
    <property type="component" value="Unassembled WGS sequence"/>
</dbReference>
<sequence>MGLKVDISEVIDFSNELRSEIESLIEAMTDIKSAIDHI</sequence>
<accession>A0A1H3RI49</accession>
<protein>
    <submittedName>
        <fullName evidence="1">Uncharacterized protein</fullName>
    </submittedName>
</protein>
<evidence type="ECO:0000313" key="1">
    <source>
        <dbReference type="EMBL" id="SDZ24898.1"/>
    </source>
</evidence>
<organism evidence="1 2">
    <name type="scientific">Evansella caseinilytica</name>
    <dbReference type="NCBI Taxonomy" id="1503961"/>
    <lineage>
        <taxon>Bacteria</taxon>
        <taxon>Bacillati</taxon>
        <taxon>Bacillota</taxon>
        <taxon>Bacilli</taxon>
        <taxon>Bacillales</taxon>
        <taxon>Bacillaceae</taxon>
        <taxon>Evansella</taxon>
    </lineage>
</organism>
<keyword evidence="2" id="KW-1185">Reference proteome</keyword>
<evidence type="ECO:0000313" key="2">
    <source>
        <dbReference type="Proteomes" id="UP000198935"/>
    </source>
</evidence>
<name>A0A1H3RI49_9BACI</name>
<proteinExistence type="predicted"/>